<feature type="domain" description="HTH tetR-type" evidence="5">
    <location>
        <begin position="31"/>
        <end position="91"/>
    </location>
</feature>
<feature type="DNA-binding region" description="H-T-H motif" evidence="4">
    <location>
        <begin position="54"/>
        <end position="73"/>
    </location>
</feature>
<dbReference type="InterPro" id="IPR001647">
    <property type="entry name" value="HTH_TetR"/>
</dbReference>
<dbReference type="PANTHER" id="PTHR30055:SF151">
    <property type="entry name" value="TRANSCRIPTIONAL REGULATORY PROTEIN"/>
    <property type="match status" value="1"/>
</dbReference>
<reference evidence="6 7" key="1">
    <citation type="submission" date="2020-08" db="EMBL/GenBank/DDBJ databases">
        <title>Genemic of Streptomyces polyaspartic.</title>
        <authorList>
            <person name="Liu W."/>
        </authorList>
    </citation>
    <scope>NUCLEOTIDE SEQUENCE [LARGE SCALE GENOMIC DNA]</scope>
    <source>
        <strain evidence="6 7">TRM66268-LWL</strain>
    </source>
</reference>
<accession>A0ABR7SMP4</accession>
<comment type="caution">
    <text evidence="6">The sequence shown here is derived from an EMBL/GenBank/DDBJ whole genome shotgun (WGS) entry which is preliminary data.</text>
</comment>
<dbReference type="SUPFAM" id="SSF46689">
    <property type="entry name" value="Homeodomain-like"/>
    <property type="match status" value="1"/>
</dbReference>
<dbReference type="Proteomes" id="UP000642284">
    <property type="component" value="Unassembled WGS sequence"/>
</dbReference>
<dbReference type="PANTHER" id="PTHR30055">
    <property type="entry name" value="HTH-TYPE TRANSCRIPTIONAL REGULATOR RUTR"/>
    <property type="match status" value="1"/>
</dbReference>
<dbReference type="Gene3D" id="1.10.10.60">
    <property type="entry name" value="Homeodomain-like"/>
    <property type="match status" value="1"/>
</dbReference>
<dbReference type="InterPro" id="IPR009057">
    <property type="entry name" value="Homeodomain-like_sf"/>
</dbReference>
<dbReference type="RefSeq" id="WP_187817051.1">
    <property type="nucleotide sequence ID" value="NZ_JACTVJ010000014.1"/>
</dbReference>
<keyword evidence="3" id="KW-0804">Transcription</keyword>
<dbReference type="Pfam" id="PF02909">
    <property type="entry name" value="TetR_C_1"/>
    <property type="match status" value="1"/>
</dbReference>
<evidence type="ECO:0000256" key="4">
    <source>
        <dbReference type="PROSITE-ProRule" id="PRU00335"/>
    </source>
</evidence>
<evidence type="ECO:0000313" key="7">
    <source>
        <dbReference type="Proteomes" id="UP000642284"/>
    </source>
</evidence>
<dbReference type="InterPro" id="IPR004111">
    <property type="entry name" value="Repressor_TetR_C"/>
</dbReference>
<evidence type="ECO:0000256" key="2">
    <source>
        <dbReference type="ARBA" id="ARBA00023125"/>
    </source>
</evidence>
<keyword evidence="7" id="KW-1185">Reference proteome</keyword>
<keyword evidence="2 4" id="KW-0238">DNA-binding</keyword>
<dbReference type="InterPro" id="IPR050109">
    <property type="entry name" value="HTH-type_TetR-like_transc_reg"/>
</dbReference>
<name>A0ABR7SMP4_9ACTN</name>
<protein>
    <submittedName>
        <fullName evidence="6">TetR/AcrR family transcriptional regulator</fullName>
    </submittedName>
</protein>
<evidence type="ECO:0000313" key="6">
    <source>
        <dbReference type="EMBL" id="MBC9716629.1"/>
    </source>
</evidence>
<gene>
    <name evidence="6" type="ORF">H9Y04_29265</name>
</gene>
<dbReference type="Gene3D" id="1.10.357.10">
    <property type="entry name" value="Tetracycline Repressor, domain 2"/>
    <property type="match status" value="1"/>
</dbReference>
<dbReference type="InterPro" id="IPR036271">
    <property type="entry name" value="Tet_transcr_reg_TetR-rel_C_sf"/>
</dbReference>
<dbReference type="Pfam" id="PF00440">
    <property type="entry name" value="TetR_N"/>
    <property type="match status" value="1"/>
</dbReference>
<dbReference type="PROSITE" id="PS50977">
    <property type="entry name" value="HTH_TETR_2"/>
    <property type="match status" value="1"/>
</dbReference>
<dbReference type="EMBL" id="JACTVJ010000014">
    <property type="protein sequence ID" value="MBC9716629.1"/>
    <property type="molecule type" value="Genomic_DNA"/>
</dbReference>
<proteinExistence type="predicted"/>
<evidence type="ECO:0000256" key="1">
    <source>
        <dbReference type="ARBA" id="ARBA00023015"/>
    </source>
</evidence>
<evidence type="ECO:0000259" key="5">
    <source>
        <dbReference type="PROSITE" id="PS50977"/>
    </source>
</evidence>
<keyword evidence="1" id="KW-0805">Transcription regulation</keyword>
<evidence type="ECO:0000256" key="3">
    <source>
        <dbReference type="ARBA" id="ARBA00023163"/>
    </source>
</evidence>
<dbReference type="SUPFAM" id="SSF48498">
    <property type="entry name" value="Tetracyclin repressor-like, C-terminal domain"/>
    <property type="match status" value="1"/>
</dbReference>
<organism evidence="6 7">
    <name type="scientific">Streptomyces polyasparticus</name>
    <dbReference type="NCBI Taxonomy" id="2767826"/>
    <lineage>
        <taxon>Bacteria</taxon>
        <taxon>Bacillati</taxon>
        <taxon>Actinomycetota</taxon>
        <taxon>Actinomycetes</taxon>
        <taxon>Kitasatosporales</taxon>
        <taxon>Streptomycetaceae</taxon>
        <taxon>Streptomyces</taxon>
    </lineage>
</organism>
<sequence length="251" mass="26767">MAQADDGTGLPASLATAWGLRERPSRGPKPTLSLDRIVDEAVAIAAADGVEAVSMPRVAKALGVSTMSLYRYVGAKGELLILMQEAATPPAPVLDPAASWRASMERWAREQRKIFYANLWLLRIPLTGPPATPRQVEWMECGLSALADTGLAEEAKLSVLMLVGGYVRNEAAVMSSIDAAIRESGRTPDEHLREYARTLSVLTTPERHPGVTRVLDSGVLQGADGEDDEFEFGLACVLDGVAALIERGGGS</sequence>